<comment type="subcellular location">
    <subcellularLocation>
        <location evidence="1">Membrane</location>
    </subcellularLocation>
</comment>
<evidence type="ECO:0000256" key="5">
    <source>
        <dbReference type="SAM" id="Phobius"/>
    </source>
</evidence>
<evidence type="ECO:0000256" key="4">
    <source>
        <dbReference type="PROSITE-ProRule" id="PRU00284"/>
    </source>
</evidence>
<dbReference type="InterPro" id="IPR004089">
    <property type="entry name" value="MCPsignal_dom"/>
</dbReference>
<dbReference type="PROSITE" id="PS50885">
    <property type="entry name" value="HAMP"/>
    <property type="match status" value="1"/>
</dbReference>
<dbReference type="Proteomes" id="UP000220246">
    <property type="component" value="Unassembled WGS sequence"/>
</dbReference>
<evidence type="ECO:0000259" key="7">
    <source>
        <dbReference type="PROSITE" id="PS50885"/>
    </source>
</evidence>
<dbReference type="STRING" id="1219032.GCA_001515545_02748"/>
<evidence type="ECO:0000256" key="1">
    <source>
        <dbReference type="ARBA" id="ARBA00004370"/>
    </source>
</evidence>
<dbReference type="InterPro" id="IPR051310">
    <property type="entry name" value="MCP_chemotaxis"/>
</dbReference>
<reference evidence="9" key="1">
    <citation type="submission" date="2017-09" db="EMBL/GenBank/DDBJ databases">
        <title>FDA dAtabase for Regulatory Grade micrObial Sequences (FDA-ARGOS): Supporting development and validation of Infectious Disease Dx tests.</title>
        <authorList>
            <person name="Minogue T."/>
            <person name="Wolcott M."/>
            <person name="Wasieloski L."/>
            <person name="Aguilar W."/>
            <person name="Moore D."/>
            <person name="Tallon L."/>
            <person name="Sadzewicz L."/>
            <person name="Ott S."/>
            <person name="Zhao X."/>
            <person name="Nagaraj S."/>
            <person name="Vavikolanu K."/>
            <person name="Aluvathingal J."/>
            <person name="Nadendla S."/>
            <person name="Sichtig H."/>
        </authorList>
    </citation>
    <scope>NUCLEOTIDE SEQUENCE [LARGE SCALE GENOMIC DNA]</scope>
    <source>
        <strain evidence="9">FDAARGOS_394</strain>
    </source>
</reference>
<dbReference type="GO" id="GO:0006935">
    <property type="term" value="P:chemotaxis"/>
    <property type="evidence" value="ECO:0007669"/>
    <property type="project" value="TreeGrafter"/>
</dbReference>
<evidence type="ECO:0000313" key="8">
    <source>
        <dbReference type="EMBL" id="PEH88764.1"/>
    </source>
</evidence>
<dbReference type="GO" id="GO:0007165">
    <property type="term" value="P:signal transduction"/>
    <property type="evidence" value="ECO:0007669"/>
    <property type="project" value="UniProtKB-KW"/>
</dbReference>
<feature type="domain" description="HAMP" evidence="7">
    <location>
        <begin position="221"/>
        <end position="273"/>
    </location>
</feature>
<keyword evidence="2" id="KW-0488">Methylation</keyword>
<dbReference type="Pfam" id="PF00672">
    <property type="entry name" value="HAMP"/>
    <property type="match status" value="1"/>
</dbReference>
<evidence type="ECO:0000256" key="3">
    <source>
        <dbReference type="ARBA" id="ARBA00029447"/>
    </source>
</evidence>
<feature type="transmembrane region" description="Helical" evidence="5">
    <location>
        <begin position="21"/>
        <end position="41"/>
    </location>
</feature>
<dbReference type="FunFam" id="1.10.287.950:FF:000001">
    <property type="entry name" value="Methyl-accepting chemotaxis sensory transducer"/>
    <property type="match status" value="1"/>
</dbReference>
<keyword evidence="5" id="KW-0472">Membrane</keyword>
<dbReference type="Gene3D" id="1.10.287.950">
    <property type="entry name" value="Methyl-accepting chemotaxis protein"/>
    <property type="match status" value="1"/>
</dbReference>
<proteinExistence type="inferred from homology"/>
<dbReference type="InterPro" id="IPR003660">
    <property type="entry name" value="HAMP_dom"/>
</dbReference>
<accession>A0A2A7UU65</accession>
<dbReference type="PANTHER" id="PTHR43531:SF14">
    <property type="entry name" value="METHYL-ACCEPTING CHEMOTAXIS PROTEIN I-RELATED"/>
    <property type="match status" value="1"/>
</dbReference>
<keyword evidence="5" id="KW-0812">Transmembrane</keyword>
<comment type="caution">
    <text evidence="8">The sequence shown here is derived from an EMBL/GenBank/DDBJ whole genome shotgun (WGS) entry which is preliminary data.</text>
</comment>
<organism evidence="8 9">
    <name type="scientific">Comamonas terrigena</name>
    <dbReference type="NCBI Taxonomy" id="32013"/>
    <lineage>
        <taxon>Bacteria</taxon>
        <taxon>Pseudomonadati</taxon>
        <taxon>Pseudomonadota</taxon>
        <taxon>Betaproteobacteria</taxon>
        <taxon>Burkholderiales</taxon>
        <taxon>Comamonadaceae</taxon>
        <taxon>Comamonas</taxon>
    </lineage>
</organism>
<keyword evidence="5" id="KW-1133">Transmembrane helix</keyword>
<gene>
    <name evidence="8" type="ORF">CRM82_09255</name>
</gene>
<dbReference type="GO" id="GO:0005886">
    <property type="term" value="C:plasma membrane"/>
    <property type="evidence" value="ECO:0007669"/>
    <property type="project" value="TreeGrafter"/>
</dbReference>
<comment type="similarity">
    <text evidence="3">Belongs to the methyl-accepting chemotaxis (MCP) protein family.</text>
</comment>
<feature type="domain" description="Methyl-accepting transducer" evidence="6">
    <location>
        <begin position="278"/>
        <end position="507"/>
    </location>
</feature>
<keyword evidence="9" id="KW-1185">Reference proteome</keyword>
<feature type="transmembrane region" description="Helical" evidence="5">
    <location>
        <begin position="197"/>
        <end position="220"/>
    </location>
</feature>
<dbReference type="EMBL" id="PDEA01000001">
    <property type="protein sequence ID" value="PEH88764.1"/>
    <property type="molecule type" value="Genomic_DNA"/>
</dbReference>
<dbReference type="PANTHER" id="PTHR43531">
    <property type="entry name" value="PROTEIN ICFG"/>
    <property type="match status" value="1"/>
</dbReference>
<dbReference type="PROSITE" id="PS50111">
    <property type="entry name" value="CHEMOTAXIS_TRANSDUC_2"/>
    <property type="match status" value="1"/>
</dbReference>
<dbReference type="GO" id="GO:0004888">
    <property type="term" value="F:transmembrane signaling receptor activity"/>
    <property type="evidence" value="ECO:0007669"/>
    <property type="project" value="TreeGrafter"/>
</dbReference>
<sequence>MHPPRRSVWAHLQNLSVARKIGMVFLGLLLSSALVAVALLWQLQRVNQEVAQATAHSEQRMLWAVRWQALTNQALEVALAGVQSAEEALIASANDKARTLWKAAEQAREAMAQRISDGDDRALMDEAQAGQAQLLKHYEAAFKARDLGQAWEVQKLVDQALLPAAKAQVAVFERLIALQETHRSEVLEAGARQRQAALWWAVAIYGSLLVLGVLVSGALVRSLTRPLHEAVAVARTIAQGDLRVRVDSQRTDEVGVLLQDLGRMARQLQTVVAQVHDGVEAVTEASGQIAAGNGELAERTAQTADHLHRSVERIEEVTLTLMQTAETALQADRLAAAAAASAREGGEAVRDVVDSMQGIAERSREIAAITGVIDGIAFQTNILALNAAVEAARAGSQGRGFAVVATEVRALAQRSAEAAKQIKALIGDSLRQVDGGVLLARQAGGRMQGIVGDVAQVGQLIAEMAQASTAQRDGIAHIHSAVLELDGMTRQNAAMVQACSQATDTMQQEVGQLVREVGVFRLEPRALPRAAVAAAQQPVLLAS</sequence>
<evidence type="ECO:0000313" key="9">
    <source>
        <dbReference type="Proteomes" id="UP000220246"/>
    </source>
</evidence>
<dbReference type="SMART" id="SM00304">
    <property type="entry name" value="HAMP"/>
    <property type="match status" value="1"/>
</dbReference>
<evidence type="ECO:0000259" key="6">
    <source>
        <dbReference type="PROSITE" id="PS50111"/>
    </source>
</evidence>
<keyword evidence="4" id="KW-0807">Transducer</keyword>
<dbReference type="SUPFAM" id="SSF58104">
    <property type="entry name" value="Methyl-accepting chemotaxis protein (MCP) signaling domain"/>
    <property type="match status" value="1"/>
</dbReference>
<protein>
    <submittedName>
        <fullName evidence="8">Chemotaxis protein</fullName>
    </submittedName>
</protein>
<evidence type="ECO:0000256" key="2">
    <source>
        <dbReference type="ARBA" id="ARBA00022481"/>
    </source>
</evidence>
<dbReference type="AlphaFoldDB" id="A0A2A7UU65"/>
<dbReference type="SMART" id="SM00283">
    <property type="entry name" value="MA"/>
    <property type="match status" value="1"/>
</dbReference>
<dbReference type="CDD" id="cd06225">
    <property type="entry name" value="HAMP"/>
    <property type="match status" value="1"/>
</dbReference>
<name>A0A2A7UU65_COMTR</name>
<dbReference type="Pfam" id="PF00015">
    <property type="entry name" value="MCPsignal"/>
    <property type="match status" value="1"/>
</dbReference>